<gene>
    <name evidence="10" type="primary">nad3</name>
</gene>
<reference evidence="10" key="1">
    <citation type="submission" date="2016-12" db="EMBL/GenBank/DDBJ databases">
        <authorList>
            <person name="Song W.-J."/>
            <person name="Kurnit D.M."/>
        </authorList>
    </citation>
    <scope>NUCLEOTIDE SEQUENCE</scope>
</reference>
<protein>
    <recommendedName>
        <fullName evidence="3 9">NADH-ubiquinone oxidoreductase chain 3</fullName>
        <ecNumber evidence="9">7.1.1.2</ecNumber>
    </recommendedName>
</protein>
<geneLocation type="mitochondrion" evidence="10"/>
<proteinExistence type="inferred from homology"/>
<evidence type="ECO:0000256" key="5">
    <source>
        <dbReference type="ARBA" id="ARBA00022692"/>
    </source>
</evidence>
<organism evidence="10">
    <name type="scientific">Dolichovespula panda</name>
    <dbReference type="NCBI Taxonomy" id="2040468"/>
    <lineage>
        <taxon>Eukaryota</taxon>
        <taxon>Metazoa</taxon>
        <taxon>Ecdysozoa</taxon>
        <taxon>Arthropoda</taxon>
        <taxon>Hexapoda</taxon>
        <taxon>Insecta</taxon>
        <taxon>Pterygota</taxon>
        <taxon>Neoptera</taxon>
        <taxon>Endopterygota</taxon>
        <taxon>Hymenoptera</taxon>
        <taxon>Apocrita</taxon>
        <taxon>Aculeata</taxon>
        <taxon>Vespoidea</taxon>
        <taxon>Vespidae</taxon>
        <taxon>Vespinae</taxon>
        <taxon>Dolichovespula</taxon>
    </lineage>
</organism>
<feature type="transmembrane region" description="Helical" evidence="9">
    <location>
        <begin position="96"/>
        <end position="115"/>
    </location>
</feature>
<comment type="function">
    <text evidence="9">Core subunit of the mitochondrial membrane respiratory chain NADH dehydrogenase (Complex I) which catalyzes electron transfer from NADH through the respiratory chain, using ubiquinone as an electron acceptor. Essential for the catalytic activity of complex I.</text>
</comment>
<evidence type="ECO:0000256" key="6">
    <source>
        <dbReference type="ARBA" id="ARBA00022989"/>
    </source>
</evidence>
<dbReference type="EMBL" id="KY293679">
    <property type="protein sequence ID" value="ATF28545.1"/>
    <property type="molecule type" value="Genomic_DNA"/>
</dbReference>
<reference evidence="10" key="2">
    <citation type="journal article" date="2017" name="J. Asia-Pac. Entomol.">
        <title>Next-generation sequencing of the mitochondrial genome of Dolichovespula panda (Hymenoptera: Vespidae) with a phylogenetic analysis of Vespidae.</title>
        <authorList>
            <person name="Fan X.-L."/>
            <person name="Gong Y.-J."/>
            <person name="Chen P.-Y."/>
            <person name="Tan Q.-Q."/>
            <person name="Tan J.-L."/>
            <person name="Wei S.-J."/>
        </authorList>
    </citation>
    <scope>NUCLEOTIDE SEQUENCE</scope>
</reference>
<keyword evidence="5 9" id="KW-0812">Transmembrane</keyword>
<evidence type="ECO:0000256" key="3">
    <source>
        <dbReference type="ARBA" id="ARBA00021007"/>
    </source>
</evidence>
<dbReference type="InterPro" id="IPR000440">
    <property type="entry name" value="NADH_UbQ/plastoQ_OxRdtase_su3"/>
</dbReference>
<dbReference type="Pfam" id="PF00507">
    <property type="entry name" value="Oxidored_q4"/>
    <property type="match status" value="1"/>
</dbReference>
<evidence type="ECO:0000256" key="4">
    <source>
        <dbReference type="ARBA" id="ARBA00022448"/>
    </source>
</evidence>
<dbReference type="EC" id="7.1.1.2" evidence="9"/>
<dbReference type="GO" id="GO:0031966">
    <property type="term" value="C:mitochondrial membrane"/>
    <property type="evidence" value="ECO:0007669"/>
    <property type="project" value="UniProtKB-SubCell"/>
</dbReference>
<dbReference type="AlphaFoldDB" id="A0A291C4W4"/>
<keyword evidence="9" id="KW-1278">Translocase</keyword>
<comment type="similarity">
    <text evidence="2 9">Belongs to the complex I subunit 3 family.</text>
</comment>
<keyword evidence="9" id="KW-0520">NAD</keyword>
<feature type="transmembrane region" description="Helical" evidence="9">
    <location>
        <begin position="63"/>
        <end position="84"/>
    </location>
</feature>
<keyword evidence="9" id="KW-0679">Respiratory chain</keyword>
<evidence type="ECO:0000256" key="2">
    <source>
        <dbReference type="ARBA" id="ARBA00008472"/>
    </source>
</evidence>
<dbReference type="PANTHER" id="PTHR11058:SF9">
    <property type="entry name" value="NADH-UBIQUINONE OXIDOREDUCTASE CHAIN 3"/>
    <property type="match status" value="1"/>
</dbReference>
<dbReference type="Gene3D" id="1.20.58.1610">
    <property type="entry name" value="NADH:ubiquinone/plastoquinone oxidoreductase, chain 3"/>
    <property type="match status" value="1"/>
</dbReference>
<keyword evidence="9 10" id="KW-0496">Mitochondrion</keyword>
<dbReference type="GO" id="GO:0030964">
    <property type="term" value="C:NADH dehydrogenase complex"/>
    <property type="evidence" value="ECO:0007669"/>
    <property type="project" value="TreeGrafter"/>
</dbReference>
<comment type="subcellular location">
    <subcellularLocation>
        <location evidence="1">Membrane</location>
    </subcellularLocation>
    <subcellularLocation>
        <location evidence="9">Mitochondrion membrane</location>
        <topology evidence="9">Multi-pass membrane protein</topology>
    </subcellularLocation>
</comment>
<keyword evidence="4 9" id="KW-0813">Transport</keyword>
<evidence type="ECO:0000256" key="7">
    <source>
        <dbReference type="ARBA" id="ARBA00023136"/>
    </source>
</evidence>
<evidence type="ECO:0000256" key="1">
    <source>
        <dbReference type="ARBA" id="ARBA00004370"/>
    </source>
</evidence>
<evidence type="ECO:0000313" key="10">
    <source>
        <dbReference type="EMBL" id="ATF28545.1"/>
    </source>
</evidence>
<dbReference type="InterPro" id="IPR038430">
    <property type="entry name" value="NDAH_ubi_oxred_su3_sf"/>
</dbReference>
<name>A0A291C4W4_9HYME</name>
<keyword evidence="6 9" id="KW-1133">Transmembrane helix</keyword>
<keyword evidence="9" id="KW-0830">Ubiquinone</keyword>
<dbReference type="GO" id="GO:0008137">
    <property type="term" value="F:NADH dehydrogenase (ubiquinone) activity"/>
    <property type="evidence" value="ECO:0007669"/>
    <property type="project" value="UniProtKB-UniRule"/>
</dbReference>
<accession>A0A291C4W4</accession>
<comment type="catalytic activity">
    <reaction evidence="8 9">
        <text>a ubiquinone + NADH + 5 H(+)(in) = a ubiquinol + NAD(+) + 4 H(+)(out)</text>
        <dbReference type="Rhea" id="RHEA:29091"/>
        <dbReference type="Rhea" id="RHEA-COMP:9565"/>
        <dbReference type="Rhea" id="RHEA-COMP:9566"/>
        <dbReference type="ChEBI" id="CHEBI:15378"/>
        <dbReference type="ChEBI" id="CHEBI:16389"/>
        <dbReference type="ChEBI" id="CHEBI:17976"/>
        <dbReference type="ChEBI" id="CHEBI:57540"/>
        <dbReference type="ChEBI" id="CHEBI:57945"/>
        <dbReference type="EC" id="7.1.1.2"/>
    </reaction>
</comment>
<sequence length="124" mass="14836">MMIMLLMSFIPILFTLLIIMINKIISMKNLQEWKNHFNREKPTPFECGFNPLTQAHLPFSIQFYLIAMIFLIFDIEILIILPFIPSLIMNSNLFSWFLSFLIIYLCLIIGLIYEWNEQSIIWLK</sequence>
<feature type="transmembrane region" description="Helical" evidence="9">
    <location>
        <begin position="6"/>
        <end position="25"/>
    </location>
</feature>
<keyword evidence="9" id="KW-0249">Electron transport</keyword>
<dbReference type="PANTHER" id="PTHR11058">
    <property type="entry name" value="NADH-UBIQUINONE OXIDOREDUCTASE CHAIN 3"/>
    <property type="match status" value="1"/>
</dbReference>
<evidence type="ECO:0000256" key="8">
    <source>
        <dbReference type="ARBA" id="ARBA00049551"/>
    </source>
</evidence>
<keyword evidence="7 9" id="KW-0472">Membrane</keyword>
<evidence type="ECO:0000256" key="9">
    <source>
        <dbReference type="RuleBase" id="RU003640"/>
    </source>
</evidence>